<keyword evidence="2" id="KW-1185">Reference proteome</keyword>
<comment type="caution">
    <text evidence="1">The sequence shown here is derived from an EMBL/GenBank/DDBJ whole genome shotgun (WGS) entry which is preliminary data.</text>
</comment>
<reference evidence="1 2" key="1">
    <citation type="journal article" date="2024" name="G3 (Bethesda)">
        <title>Genome assembly of Hibiscus sabdariffa L. provides insights into metabolisms of medicinal natural products.</title>
        <authorList>
            <person name="Kim T."/>
        </authorList>
    </citation>
    <scope>NUCLEOTIDE SEQUENCE [LARGE SCALE GENOMIC DNA]</scope>
    <source>
        <strain evidence="1">TK-2024</strain>
        <tissue evidence="1">Old leaves</tissue>
    </source>
</reference>
<proteinExistence type="predicted"/>
<sequence length="81" mass="8821">MTTGNTSAKVPDGRAREIINSPELAVMSTKVAFKWSKKITPSQVVHLIKAERNVDKALTIFDSATAEYANGFVMITALLLL</sequence>
<dbReference type="Proteomes" id="UP001472677">
    <property type="component" value="Unassembled WGS sequence"/>
</dbReference>
<organism evidence="1 2">
    <name type="scientific">Hibiscus sabdariffa</name>
    <name type="common">roselle</name>
    <dbReference type="NCBI Taxonomy" id="183260"/>
    <lineage>
        <taxon>Eukaryota</taxon>
        <taxon>Viridiplantae</taxon>
        <taxon>Streptophyta</taxon>
        <taxon>Embryophyta</taxon>
        <taxon>Tracheophyta</taxon>
        <taxon>Spermatophyta</taxon>
        <taxon>Magnoliopsida</taxon>
        <taxon>eudicotyledons</taxon>
        <taxon>Gunneridae</taxon>
        <taxon>Pentapetalae</taxon>
        <taxon>rosids</taxon>
        <taxon>malvids</taxon>
        <taxon>Malvales</taxon>
        <taxon>Malvaceae</taxon>
        <taxon>Malvoideae</taxon>
        <taxon>Hibiscus</taxon>
    </lineage>
</organism>
<gene>
    <name evidence="1" type="ORF">V6N12_070907</name>
</gene>
<evidence type="ECO:0000313" key="1">
    <source>
        <dbReference type="EMBL" id="KAK8580646.1"/>
    </source>
</evidence>
<protein>
    <submittedName>
        <fullName evidence="1">Uncharacterized protein</fullName>
    </submittedName>
</protein>
<accession>A0ABR2FI80</accession>
<name>A0ABR2FI80_9ROSI</name>
<evidence type="ECO:0000313" key="2">
    <source>
        <dbReference type="Proteomes" id="UP001472677"/>
    </source>
</evidence>
<dbReference type="EMBL" id="JBBPBM010000006">
    <property type="protein sequence ID" value="KAK8580646.1"/>
    <property type="molecule type" value="Genomic_DNA"/>
</dbReference>